<feature type="region of interest" description="Disordered" evidence="6">
    <location>
        <begin position="1030"/>
        <end position="1059"/>
    </location>
</feature>
<evidence type="ECO:0000259" key="7">
    <source>
        <dbReference type="PROSITE" id="PS50835"/>
    </source>
</evidence>
<dbReference type="EMBL" id="CAJOBR010004901">
    <property type="protein sequence ID" value="CAF4799781.1"/>
    <property type="molecule type" value="Genomic_DNA"/>
</dbReference>
<feature type="domain" description="Ig-like" evidence="7">
    <location>
        <begin position="1693"/>
        <end position="1785"/>
    </location>
</feature>
<feature type="domain" description="Ig-like" evidence="7">
    <location>
        <begin position="1076"/>
        <end position="1164"/>
    </location>
</feature>
<dbReference type="GO" id="GO:0005737">
    <property type="term" value="C:cytoplasm"/>
    <property type="evidence" value="ECO:0007669"/>
    <property type="project" value="UniProtKB-SubCell"/>
</dbReference>
<dbReference type="InterPro" id="IPR050958">
    <property type="entry name" value="Cell_Adh-Cytoskel_Orgn"/>
</dbReference>
<evidence type="ECO:0000256" key="6">
    <source>
        <dbReference type="SAM" id="MobiDB-lite"/>
    </source>
</evidence>
<evidence type="ECO:0000313" key="8">
    <source>
        <dbReference type="EMBL" id="CAF4799781.1"/>
    </source>
</evidence>
<feature type="domain" description="Ig-like" evidence="7">
    <location>
        <begin position="914"/>
        <end position="1007"/>
    </location>
</feature>
<feature type="domain" description="Ig-like" evidence="7">
    <location>
        <begin position="1316"/>
        <end position="1402"/>
    </location>
</feature>
<dbReference type="Gene3D" id="2.60.40.10">
    <property type="entry name" value="Immunoglobulins"/>
    <property type="match status" value="8"/>
</dbReference>
<name>A0A821PAV2_9BILA</name>
<proteinExistence type="predicted"/>
<dbReference type="FunFam" id="2.60.40.10:FF:000032">
    <property type="entry name" value="palladin isoform X1"/>
    <property type="match status" value="2"/>
</dbReference>
<feature type="domain" description="Ig-like" evidence="7">
    <location>
        <begin position="1412"/>
        <end position="1500"/>
    </location>
</feature>
<evidence type="ECO:0000256" key="1">
    <source>
        <dbReference type="ARBA" id="ARBA00004496"/>
    </source>
</evidence>
<dbReference type="SMART" id="SM00409">
    <property type="entry name" value="IG"/>
    <property type="match status" value="8"/>
</dbReference>
<feature type="non-terminal residue" evidence="8">
    <location>
        <position position="1835"/>
    </location>
</feature>
<dbReference type="InterPro" id="IPR003598">
    <property type="entry name" value="Ig_sub2"/>
</dbReference>
<feature type="domain" description="Ig-like" evidence="7">
    <location>
        <begin position="1505"/>
        <end position="1591"/>
    </location>
</feature>
<keyword evidence="5" id="KW-0393">Immunoglobulin domain</keyword>
<dbReference type="SUPFAM" id="SSF48726">
    <property type="entry name" value="Immunoglobulin"/>
    <property type="match status" value="9"/>
</dbReference>
<feature type="compositionally biased region" description="Polar residues" evidence="6">
    <location>
        <begin position="876"/>
        <end position="894"/>
    </location>
</feature>
<evidence type="ECO:0000256" key="5">
    <source>
        <dbReference type="ARBA" id="ARBA00023319"/>
    </source>
</evidence>
<dbReference type="Pfam" id="PF07679">
    <property type="entry name" value="I-set"/>
    <property type="match status" value="8"/>
</dbReference>
<dbReference type="InterPro" id="IPR007110">
    <property type="entry name" value="Ig-like_dom"/>
</dbReference>
<dbReference type="GO" id="GO:0005886">
    <property type="term" value="C:plasma membrane"/>
    <property type="evidence" value="ECO:0007669"/>
    <property type="project" value="TreeGrafter"/>
</dbReference>
<dbReference type="PROSITE" id="PS50835">
    <property type="entry name" value="IG_LIKE"/>
    <property type="match status" value="7"/>
</dbReference>
<keyword evidence="2" id="KW-0963">Cytoplasm</keyword>
<feature type="region of interest" description="Disordered" evidence="6">
    <location>
        <begin position="844"/>
        <end position="863"/>
    </location>
</feature>
<feature type="non-terminal residue" evidence="8">
    <location>
        <position position="1"/>
    </location>
</feature>
<keyword evidence="3" id="KW-0732">Signal</keyword>
<evidence type="ECO:0000256" key="2">
    <source>
        <dbReference type="ARBA" id="ARBA00022490"/>
    </source>
</evidence>
<feature type="region of interest" description="Disordered" evidence="6">
    <location>
        <begin position="870"/>
        <end position="894"/>
    </location>
</feature>
<dbReference type="PANTHER" id="PTHR45080:SF8">
    <property type="entry name" value="IG-LIKE DOMAIN-CONTAINING PROTEIN"/>
    <property type="match status" value="1"/>
</dbReference>
<feature type="domain" description="Ig-like" evidence="7">
    <location>
        <begin position="1601"/>
        <end position="1691"/>
    </location>
</feature>
<dbReference type="InterPro" id="IPR036179">
    <property type="entry name" value="Ig-like_dom_sf"/>
</dbReference>
<accession>A0A821PAV2</accession>
<dbReference type="PANTHER" id="PTHR45080">
    <property type="entry name" value="CONTACTIN 5"/>
    <property type="match status" value="1"/>
</dbReference>
<comment type="subcellular location">
    <subcellularLocation>
        <location evidence="1">Cytoplasm</location>
    </subcellularLocation>
</comment>
<protein>
    <recommendedName>
        <fullName evidence="7">Ig-like domain-containing protein</fullName>
    </recommendedName>
</protein>
<keyword evidence="4" id="KW-1015">Disulfide bond</keyword>
<dbReference type="InterPro" id="IPR003599">
    <property type="entry name" value="Ig_sub"/>
</dbReference>
<dbReference type="GO" id="GO:0007156">
    <property type="term" value="P:homophilic cell adhesion via plasma membrane adhesion molecules"/>
    <property type="evidence" value="ECO:0007669"/>
    <property type="project" value="TreeGrafter"/>
</dbReference>
<dbReference type="Proteomes" id="UP000663848">
    <property type="component" value="Unassembled WGS sequence"/>
</dbReference>
<gene>
    <name evidence="8" type="ORF">QYT958_LOCUS23800</name>
</gene>
<comment type="caution">
    <text evidence="8">The sequence shown here is derived from an EMBL/GenBank/DDBJ whole genome shotgun (WGS) entry which is preliminary data.</text>
</comment>
<evidence type="ECO:0000256" key="4">
    <source>
        <dbReference type="ARBA" id="ARBA00023157"/>
    </source>
</evidence>
<dbReference type="FunFam" id="2.60.40.10:FF:000425">
    <property type="entry name" value="Myosin light chain kinase"/>
    <property type="match status" value="2"/>
</dbReference>
<evidence type="ECO:0000256" key="3">
    <source>
        <dbReference type="ARBA" id="ARBA00022729"/>
    </source>
</evidence>
<evidence type="ECO:0000313" key="9">
    <source>
        <dbReference type="Proteomes" id="UP000663848"/>
    </source>
</evidence>
<feature type="compositionally biased region" description="Polar residues" evidence="6">
    <location>
        <begin position="1188"/>
        <end position="1208"/>
    </location>
</feature>
<sequence length="1835" mass="205506">ASTEIYEESIQTNERGSTTDNSWSIATSFNHCMPPTIIRLLKPSYRYSSGEQLHFLIEYISPSDQCHCAWQVQHSNSQTSRAIEDGFVVNADCSSILIIESITPQLQGLYTFYVENIYGRATTQTIVIVKTANTDDSTQEYQEIEDAFSEKIDEYHNGYHLYSNESTHKRISTINNISSSESSDYEYLKAQFLNGKPLRLPPIIDETPIYSSINKERRLNEEKQHAQTDAVNVKDLYGQRHIAYFDPSCTFEHVEPIEQCENEDAKTRFPINNHQIKNGRDATVRIKFELPPPPPIDDTLEEHIYEDIPNIIPTQDISTTNFAQQQSNSVTDNDFSVTEQSQIISSSLNSLDEALHNVEQWSDIIVDRDSCVPSPSSRISNLISSVDDYVDEQYIKDQLDISSVNIINISVTDKSMEEIEDRPTLIIQPSTTANRMIVDENLVNRNKIDCVQSRKSFEEKILSEVLYDPLHLVEIPSQTNENTMLVSTDLSTGIDQVIERIHVDDELFEAKKTLIIGIQAPSEILSSTNNIDKEVSPSIQHQTEKSFDIVSNKSIDTIDVPLCRAHSTDKTMDTIIITTEEVLPIDSSKCCPMSNIQIDSVSIRQDTLTCEQTSATYRTVMNDKLSSDLLESLSVPAQLDLLPLATMPDQTTNIDEQRIPDRTVQHVLSASLEPRKLIHIEGSSEIIPIVLSSSSSLDNSSNISLSNDCNECLDIKSEILDEITKVDVSIITSLEKPSITLAAAEKLQHDAAIELKDDDDDAIKLDLTSAKIPITIENVPSTENEVLTLEHKPIANSQSIDSNIKSKLIKKKKKIESLSSIENSQKLITSDKSKSIDQQTITLDDQISSKSEKQNSSQDNVSDLQKLHDKIEKEQPASNESSDQSLSSTQLPNSQQELLSDIDTTYLKQEFIRPKFSLRLKPTSAINNNDKLKLEVHFIGQPEPTVTWYYKSNVLVPSSNLHIDRSNDIDTFSSILTIDKINTDYDGRFKVIIKNELGEAVSAAQVNVRRESIAIQFHTPMKKINANKNLIPSKKDSNNRLYSNTSDDKGESMSIETSNDTARRRSSALVISEKKPNFSHPLENELFINEDDPLILECIINGNPLPELIWFFNDRKIIFEDGYDRKSETLNPESARHQLHISSKHRKLGIYKAQAQNTFGHTVSTCQVKKSAHSINRRRAAFEESELQVPTANVQRRRSSVTQPHPDQIQPITQKPIIVQDLSKFQIDLGSPCALTCKSKYDTEQEWSKDGKPIDSAKLNDGSIFTKVDRTQNGSIHVLNIKQFKQENVGHYELILKNSLGDVRSQGQLDMKGIPPTFTVEPKSAAVVKGKMVEFNCRVGGSPKPEVQWFLNGQLLRSGGKISIVEERGLVILRINNITDSDVGEIKCLAKNSLSEISRDVSLKITGEQRPPSIVDKSKSTEVNPNESVEFFVKVTGAPTPTITWTRKGMAISSNEFYQLRTENDTHYLLIKKAGADVMGAYLITATNTSGKVSAEIDLSITGLTTIFERPLRDTSVTQGRPLTLDCELDIKKGIPKVVWMKNNQPIVKSDRIIPSMKGNKVHVLTIKNATPADAGYYSVTATLGNETSVSDAQVLIEVAPTFVTIPETVTVVDGQDCDIHVEISGLPPPQIKWSYLAEDLVTNAKYNIKSDGNHYQLRIHHATAKDAGEYQIICSNNLGRITGKINVRISSPPIIVQPLKDLLIPVKRTARLETQIHAFPEPKIVWSRDAIPMDFSLYPGRINAEERRGTYSLVIKNIQLEDSGFYVCTAHNAHGTTKTSATVTIEVAPVFLQRLEKLEGVENCDIDIRVQVAGYPHPKLEFSFNQNPIELKGR</sequence>
<dbReference type="SMART" id="SM00408">
    <property type="entry name" value="IGc2"/>
    <property type="match status" value="8"/>
</dbReference>
<feature type="region of interest" description="Disordered" evidence="6">
    <location>
        <begin position="1186"/>
        <end position="1208"/>
    </location>
</feature>
<organism evidence="8 9">
    <name type="scientific">Rotaria socialis</name>
    <dbReference type="NCBI Taxonomy" id="392032"/>
    <lineage>
        <taxon>Eukaryota</taxon>
        <taxon>Metazoa</taxon>
        <taxon>Spiralia</taxon>
        <taxon>Gnathifera</taxon>
        <taxon>Rotifera</taxon>
        <taxon>Eurotatoria</taxon>
        <taxon>Bdelloidea</taxon>
        <taxon>Philodinida</taxon>
        <taxon>Philodinidae</taxon>
        <taxon>Rotaria</taxon>
    </lineage>
</organism>
<reference evidence="8" key="1">
    <citation type="submission" date="2021-02" db="EMBL/GenBank/DDBJ databases">
        <authorList>
            <person name="Nowell W R."/>
        </authorList>
    </citation>
    <scope>NUCLEOTIDE SEQUENCE</scope>
</reference>
<dbReference type="InterPro" id="IPR013783">
    <property type="entry name" value="Ig-like_fold"/>
</dbReference>
<dbReference type="InterPro" id="IPR013098">
    <property type="entry name" value="Ig_I-set"/>
</dbReference>